<evidence type="ECO:0000256" key="1">
    <source>
        <dbReference type="ARBA" id="ARBA00005953"/>
    </source>
</evidence>
<evidence type="ECO:0000313" key="4">
    <source>
        <dbReference type="Proteomes" id="UP000032680"/>
    </source>
</evidence>
<name>A0A0D6P7X0_9PROT</name>
<dbReference type="FunFam" id="3.10.129.10:FF:000004">
    <property type="entry name" value="Tol-pal system-associated acyl-CoA thioesterase"/>
    <property type="match status" value="1"/>
</dbReference>
<dbReference type="InterPro" id="IPR008272">
    <property type="entry name" value="HB-CoA_thioesterase_AS"/>
</dbReference>
<protein>
    <submittedName>
        <fullName evidence="3">4-hydroxybenzoyl-CoA thioesterase</fullName>
    </submittedName>
</protein>
<dbReference type="InterPro" id="IPR029069">
    <property type="entry name" value="HotDog_dom_sf"/>
</dbReference>
<proteinExistence type="inferred from homology"/>
<dbReference type="CDD" id="cd00586">
    <property type="entry name" value="4HBT"/>
    <property type="match status" value="1"/>
</dbReference>
<dbReference type="PANTHER" id="PTHR31793:SF37">
    <property type="entry name" value="ACYL-COA THIOESTER HYDROLASE YBGC"/>
    <property type="match status" value="1"/>
</dbReference>
<accession>A0A0D6P7X0</accession>
<dbReference type="InterPro" id="IPR014166">
    <property type="entry name" value="Tol-Pal_acyl-CoA_thioesterase"/>
</dbReference>
<dbReference type="InterPro" id="IPR050563">
    <property type="entry name" value="4-hydroxybenzoyl-CoA_TE"/>
</dbReference>
<keyword evidence="4" id="KW-1185">Reference proteome</keyword>
<reference evidence="3 4" key="1">
    <citation type="submission" date="2012-11" db="EMBL/GenBank/DDBJ databases">
        <title>Whole genome sequence of Acidisphaera rubrifaciens HS-AP3.</title>
        <authorList>
            <person name="Azuma Y."/>
            <person name="Higashiura N."/>
            <person name="Hirakawa H."/>
            <person name="Matsushita K."/>
        </authorList>
    </citation>
    <scope>NUCLEOTIDE SEQUENCE [LARGE SCALE GENOMIC DNA]</scope>
    <source>
        <strain evidence="3 4">HS-AP3</strain>
    </source>
</reference>
<dbReference type="Pfam" id="PF13279">
    <property type="entry name" value="4HBT_2"/>
    <property type="match status" value="1"/>
</dbReference>
<dbReference type="PIRSF" id="PIRSF003230">
    <property type="entry name" value="YbgC"/>
    <property type="match status" value="1"/>
</dbReference>
<dbReference type="Gene3D" id="3.10.129.10">
    <property type="entry name" value="Hotdog Thioesterase"/>
    <property type="match status" value="1"/>
</dbReference>
<dbReference type="NCBIfam" id="TIGR02799">
    <property type="entry name" value="thio_ybgC"/>
    <property type="match status" value="1"/>
</dbReference>
<gene>
    <name evidence="3" type="ORF">Asru_0204_03</name>
</gene>
<dbReference type="EMBL" id="BANB01000204">
    <property type="protein sequence ID" value="GAN76959.1"/>
    <property type="molecule type" value="Genomic_DNA"/>
</dbReference>
<evidence type="ECO:0000256" key="2">
    <source>
        <dbReference type="ARBA" id="ARBA00022801"/>
    </source>
</evidence>
<dbReference type="InterPro" id="IPR006684">
    <property type="entry name" value="YbgC/YbaW"/>
</dbReference>
<comment type="similarity">
    <text evidence="1">Belongs to the 4-hydroxybenzoyl-CoA thioesterase family.</text>
</comment>
<dbReference type="PROSITE" id="PS01328">
    <property type="entry name" value="4HBCOA_THIOESTERASE"/>
    <property type="match status" value="1"/>
</dbReference>
<dbReference type="SUPFAM" id="SSF54637">
    <property type="entry name" value="Thioesterase/thiol ester dehydrase-isomerase"/>
    <property type="match status" value="1"/>
</dbReference>
<keyword evidence="2" id="KW-0378">Hydrolase</keyword>
<dbReference type="AlphaFoldDB" id="A0A0D6P7X0"/>
<comment type="caution">
    <text evidence="3">The sequence shown here is derived from an EMBL/GenBank/DDBJ whole genome shotgun (WGS) entry which is preliminary data.</text>
</comment>
<dbReference type="NCBIfam" id="TIGR00051">
    <property type="entry name" value="YbgC/FadM family acyl-CoA thioesterase"/>
    <property type="match status" value="1"/>
</dbReference>
<evidence type="ECO:0000313" key="3">
    <source>
        <dbReference type="EMBL" id="GAN76959.1"/>
    </source>
</evidence>
<dbReference type="PANTHER" id="PTHR31793">
    <property type="entry name" value="4-HYDROXYBENZOYL-COA THIOESTERASE FAMILY MEMBER"/>
    <property type="match status" value="1"/>
</dbReference>
<dbReference type="Proteomes" id="UP000032680">
    <property type="component" value="Unassembled WGS sequence"/>
</dbReference>
<dbReference type="RefSeq" id="WP_048860897.1">
    <property type="nucleotide sequence ID" value="NZ_BANB01000204.1"/>
</dbReference>
<organism evidence="3 4">
    <name type="scientific">Acidisphaera rubrifaciens HS-AP3</name>
    <dbReference type="NCBI Taxonomy" id="1231350"/>
    <lineage>
        <taxon>Bacteria</taxon>
        <taxon>Pseudomonadati</taxon>
        <taxon>Pseudomonadota</taxon>
        <taxon>Alphaproteobacteria</taxon>
        <taxon>Acetobacterales</taxon>
        <taxon>Acetobacteraceae</taxon>
        <taxon>Acidisphaera</taxon>
    </lineage>
</organism>
<dbReference type="OrthoDB" id="9808429at2"/>
<sequence>MNGHPPATAGQSGHHYPVRVYFEDTDAGGVVYHANYLRYAERGRTEALRAAGMPHATLMERHGLMFVVRRVEVEYLRPARLDDLLDIVTETRAVRGASVVLRQTVRHPDRGVLAALAVRLACVGVSDGRAARLPDDWREALERMVPAVTATDD</sequence>
<dbReference type="GO" id="GO:0047617">
    <property type="term" value="F:fatty acyl-CoA hydrolase activity"/>
    <property type="evidence" value="ECO:0007669"/>
    <property type="project" value="TreeGrafter"/>
</dbReference>